<protein>
    <recommendedName>
        <fullName evidence="7">UvrABC system protein C</fullName>
        <shortName evidence="7">Protein UvrC</shortName>
    </recommendedName>
    <alternativeName>
        <fullName evidence="7">Excinuclease ABC subunit C</fullName>
    </alternativeName>
</protein>
<dbReference type="PROSITE" id="PS50165">
    <property type="entry name" value="UVRC"/>
    <property type="match status" value="1"/>
</dbReference>
<dbReference type="Gene3D" id="3.30.420.340">
    <property type="entry name" value="UvrC, RNAse H endonuclease domain"/>
    <property type="match status" value="1"/>
</dbReference>
<dbReference type="Proteomes" id="UP000009231">
    <property type="component" value="Chromosome"/>
</dbReference>
<dbReference type="KEGG" id="mew:MSWAN_1060"/>
<dbReference type="GO" id="GO:0009380">
    <property type="term" value="C:excinuclease repair complex"/>
    <property type="evidence" value="ECO:0007669"/>
    <property type="project" value="InterPro"/>
</dbReference>
<comment type="subcellular location">
    <subcellularLocation>
        <location evidence="7">Cytoplasm</location>
    </subcellularLocation>
</comment>
<dbReference type="InterPro" id="IPR001943">
    <property type="entry name" value="UVR_dom"/>
</dbReference>
<feature type="domain" description="UvrC family homology region profile" evidence="10">
    <location>
        <begin position="245"/>
        <end position="464"/>
    </location>
</feature>
<comment type="similarity">
    <text evidence="7">Belongs to the UvrC family.</text>
</comment>
<sequence>MAQSNEPEDLPDKPGVYIMKDVEDRVIYVGKAKSLKKRVKSYFKDDIDSPKTRAQMRQFNHLEYIITDTEKEALILESNLIKKHMPRYNIRLKDDKRYPYIKVTNEDYPRVLITRRVLDDGSYYYGPFTDSGAVKRLVKFLKAIFKIRDCKRMDGPCLNYQIYLCNAPCGSKITKEEYRKQVDKVTLFFEGKYNKIIEILKQNMADAAQNHEYEKAAVIRDQLNSIDDILEKQKMEVTRNLDQDVVACSCNEKLACVVVFSVRDGKIIGKDDFLMSGAENTPPDQVLSAFLKQYYSGPRHVPAEIVLQYEVDDKKLLLEWLSEKRGNKVIFKVPEEGMEYRLVQMVAKNADIIRKHQEEVKGALIDLKKYLRIPKLPRRIEAFDISNISGKLAVGSMVVFEDGTPKKGSYRRFKVKTNGPDDYAMMKEVLTRRYGRLKREGENEPDLVLVDGGKGQLNVALDVFRSLEMDLPVIGLAKEFEHVFMPHIPSPIILPHDSEALHLLQRVRDEAHRFAVTYHKKLRSKQLNSSILDKIPGVGNKRKIKLLKHFGSLDNLKKASIEDIAGVKGISSNLASNIYEYVHRADEENQVHDEN</sequence>
<dbReference type="InterPro" id="IPR000305">
    <property type="entry name" value="GIY-YIG_endonuc"/>
</dbReference>
<proteinExistence type="inferred from homology"/>
<dbReference type="GO" id="GO:0009381">
    <property type="term" value="F:excinuclease ABC activity"/>
    <property type="evidence" value="ECO:0007669"/>
    <property type="project" value="UniProtKB-UniRule"/>
</dbReference>
<dbReference type="GO" id="GO:0003677">
    <property type="term" value="F:DNA binding"/>
    <property type="evidence" value="ECO:0007669"/>
    <property type="project" value="UniProtKB-UniRule"/>
</dbReference>
<dbReference type="InterPro" id="IPR035901">
    <property type="entry name" value="GIY-YIG_endonuc_sf"/>
</dbReference>
<evidence type="ECO:0000256" key="1">
    <source>
        <dbReference type="ARBA" id="ARBA00022490"/>
    </source>
</evidence>
<evidence type="ECO:0000256" key="7">
    <source>
        <dbReference type="HAMAP-Rule" id="MF_00203"/>
    </source>
</evidence>
<dbReference type="eggNOG" id="arCOG04753">
    <property type="taxonomic scope" value="Archaea"/>
</dbReference>
<comment type="subunit">
    <text evidence="7">Interacts with UvrB in an incision complex.</text>
</comment>
<dbReference type="HAMAP" id="MF_00203">
    <property type="entry name" value="UvrC"/>
    <property type="match status" value="1"/>
</dbReference>
<keyword evidence="6 7" id="KW-0742">SOS response</keyword>
<dbReference type="PROSITE" id="PS50151">
    <property type="entry name" value="UVR"/>
    <property type="match status" value="1"/>
</dbReference>
<feature type="domain" description="GIY-YIG" evidence="9">
    <location>
        <begin position="12"/>
        <end position="90"/>
    </location>
</feature>
<dbReference type="Gene3D" id="1.10.150.20">
    <property type="entry name" value="5' to 3' exonuclease, C-terminal subdomain"/>
    <property type="match status" value="1"/>
</dbReference>
<dbReference type="STRING" id="868131.MSWAN_1060"/>
<dbReference type="InterPro" id="IPR038476">
    <property type="entry name" value="UvrC_RNase_H_dom_sf"/>
</dbReference>
<comment type="function">
    <text evidence="7">The UvrABC repair system catalyzes the recognition and processing of DNA lesions. UvrC both incises the 5' and 3' sides of the lesion. The N-terminal half is responsible for the 3' incision and the C-terminal half is responsible for the 5' incision.</text>
</comment>
<dbReference type="CDD" id="cd10434">
    <property type="entry name" value="GIY-YIG_UvrC_Cho"/>
    <property type="match status" value="1"/>
</dbReference>
<evidence type="ECO:0000256" key="4">
    <source>
        <dbReference type="ARBA" id="ARBA00022881"/>
    </source>
</evidence>
<evidence type="ECO:0000259" key="9">
    <source>
        <dbReference type="PROSITE" id="PS50164"/>
    </source>
</evidence>
<evidence type="ECO:0000256" key="3">
    <source>
        <dbReference type="ARBA" id="ARBA00022769"/>
    </source>
</evidence>
<dbReference type="eggNOG" id="arCOG00873">
    <property type="taxonomic scope" value="Archaea"/>
</dbReference>
<organism evidence="11 12">
    <name type="scientific">Methanobacterium paludis (strain DSM 25820 / JCM 18151 / SWAN1)</name>
    <dbReference type="NCBI Taxonomy" id="868131"/>
    <lineage>
        <taxon>Archaea</taxon>
        <taxon>Methanobacteriati</taxon>
        <taxon>Methanobacteriota</taxon>
        <taxon>Methanomada group</taxon>
        <taxon>Methanobacteria</taxon>
        <taxon>Methanobacteriales</taxon>
        <taxon>Methanobacteriaceae</taxon>
        <taxon>Methanobacterium</taxon>
    </lineage>
</organism>
<dbReference type="Pfam" id="PF01541">
    <property type="entry name" value="GIY-YIG"/>
    <property type="match status" value="1"/>
</dbReference>
<evidence type="ECO:0000256" key="5">
    <source>
        <dbReference type="ARBA" id="ARBA00023204"/>
    </source>
</evidence>
<dbReference type="GO" id="GO:0006289">
    <property type="term" value="P:nucleotide-excision repair"/>
    <property type="evidence" value="ECO:0007669"/>
    <property type="project" value="UniProtKB-UniRule"/>
</dbReference>
<keyword evidence="1 7" id="KW-0963">Cytoplasm</keyword>
<dbReference type="HOGENOM" id="CLU_014841_3_2_2"/>
<dbReference type="RefSeq" id="WP_013825583.1">
    <property type="nucleotide sequence ID" value="NC_015574.1"/>
</dbReference>
<dbReference type="Pfam" id="PF12826">
    <property type="entry name" value="HHH_2"/>
    <property type="match status" value="1"/>
</dbReference>
<evidence type="ECO:0000259" key="10">
    <source>
        <dbReference type="PROSITE" id="PS50165"/>
    </source>
</evidence>
<evidence type="ECO:0000313" key="11">
    <source>
        <dbReference type="EMBL" id="AEG18081.1"/>
    </source>
</evidence>
<dbReference type="InterPro" id="IPR047296">
    <property type="entry name" value="GIY-YIG_UvrC_Cho"/>
</dbReference>
<dbReference type="SMART" id="SM00278">
    <property type="entry name" value="HhH1"/>
    <property type="match status" value="2"/>
</dbReference>
<dbReference type="SUPFAM" id="SSF47781">
    <property type="entry name" value="RuvA domain 2-like"/>
    <property type="match status" value="1"/>
</dbReference>
<evidence type="ECO:0000256" key="2">
    <source>
        <dbReference type="ARBA" id="ARBA00022763"/>
    </source>
</evidence>
<dbReference type="EMBL" id="CP002772">
    <property type="protein sequence ID" value="AEG18081.1"/>
    <property type="molecule type" value="Genomic_DNA"/>
</dbReference>
<dbReference type="Pfam" id="PF22920">
    <property type="entry name" value="UvrC_RNaseH"/>
    <property type="match status" value="1"/>
</dbReference>
<dbReference type="FunFam" id="1.10.150.20:FF:000005">
    <property type="entry name" value="UvrABC system protein C"/>
    <property type="match status" value="1"/>
</dbReference>
<keyword evidence="12" id="KW-1185">Reference proteome</keyword>
<dbReference type="InterPro" id="IPR050066">
    <property type="entry name" value="UvrABC_protein_C"/>
</dbReference>
<dbReference type="InterPro" id="IPR010994">
    <property type="entry name" value="RuvA_2-like"/>
</dbReference>
<dbReference type="PANTHER" id="PTHR30562">
    <property type="entry name" value="UVRC/OXIDOREDUCTASE"/>
    <property type="match status" value="1"/>
</dbReference>
<dbReference type="GO" id="GO:0005737">
    <property type="term" value="C:cytoplasm"/>
    <property type="evidence" value="ECO:0007669"/>
    <property type="project" value="UniProtKB-SubCell"/>
</dbReference>
<dbReference type="Pfam" id="PF08459">
    <property type="entry name" value="UvrC_RNaseH_dom"/>
    <property type="match status" value="1"/>
</dbReference>
<keyword evidence="2 7" id="KW-0227">DNA damage</keyword>
<dbReference type="FunFam" id="3.40.1440.10:FF:000001">
    <property type="entry name" value="UvrABC system protein C"/>
    <property type="match status" value="1"/>
</dbReference>
<gene>
    <name evidence="7" type="primary">uvrC</name>
    <name evidence="11" type="ordered locus">MSWAN_1060</name>
</gene>
<keyword evidence="4 7" id="KW-0267">Excision nuclease</keyword>
<dbReference type="PROSITE" id="PS50164">
    <property type="entry name" value="GIY_YIG"/>
    <property type="match status" value="1"/>
</dbReference>
<name>F6D482_METPW</name>
<reference evidence="11 12" key="1">
    <citation type="journal article" date="2014" name="Int. J. Syst. Evol. Microbiol.">
        <title>Methanobacterium paludis sp. nov. and a novel strain of Methanobacterium lacus isolated from northern peatlands.</title>
        <authorList>
            <person name="Cadillo-Quiroz H."/>
            <person name="Brauer S.L."/>
            <person name="Goodson N."/>
            <person name="Yavitt J.B."/>
            <person name="Zinder S.H."/>
        </authorList>
    </citation>
    <scope>NUCLEOTIDE SEQUENCE [LARGE SCALE GENOMIC DNA]</scope>
    <source>
        <strain evidence="12">DSM 25820 / JCM 18151 / SWAN1</strain>
    </source>
</reference>
<dbReference type="InterPro" id="IPR041663">
    <property type="entry name" value="DisA/LigA_HHH"/>
</dbReference>
<keyword evidence="3 7" id="KW-0228">DNA excision</keyword>
<dbReference type="GO" id="GO:0009432">
    <property type="term" value="P:SOS response"/>
    <property type="evidence" value="ECO:0007669"/>
    <property type="project" value="UniProtKB-UniRule"/>
</dbReference>
<accession>F6D482</accession>
<dbReference type="SUPFAM" id="SSF46600">
    <property type="entry name" value="C-terminal UvrC-binding domain of UvrB"/>
    <property type="match status" value="1"/>
</dbReference>
<dbReference type="NCBIfam" id="TIGR00194">
    <property type="entry name" value="uvrC"/>
    <property type="match status" value="1"/>
</dbReference>
<dbReference type="AlphaFoldDB" id="F6D482"/>
<dbReference type="SMART" id="SM00465">
    <property type="entry name" value="GIYc"/>
    <property type="match status" value="1"/>
</dbReference>
<dbReference type="Pfam" id="PF02151">
    <property type="entry name" value="UVR"/>
    <property type="match status" value="1"/>
</dbReference>
<dbReference type="Gene3D" id="4.10.860.10">
    <property type="entry name" value="UVR domain"/>
    <property type="match status" value="1"/>
</dbReference>
<dbReference type="Gene3D" id="3.40.1440.10">
    <property type="entry name" value="GIY-YIG endonuclease"/>
    <property type="match status" value="1"/>
</dbReference>
<feature type="domain" description="UVR" evidence="8">
    <location>
        <begin position="194"/>
        <end position="229"/>
    </location>
</feature>
<dbReference type="InterPro" id="IPR036876">
    <property type="entry name" value="UVR_dom_sf"/>
</dbReference>
<dbReference type="GeneID" id="10668563"/>
<evidence type="ECO:0000259" key="8">
    <source>
        <dbReference type="PROSITE" id="PS50151"/>
    </source>
</evidence>
<dbReference type="SUPFAM" id="SSF82771">
    <property type="entry name" value="GIY-YIG endonuclease"/>
    <property type="match status" value="1"/>
</dbReference>
<dbReference type="InterPro" id="IPR003583">
    <property type="entry name" value="Hlx-hairpin-Hlx_DNA-bd_motif"/>
</dbReference>
<dbReference type="OrthoDB" id="121419at2157"/>
<evidence type="ECO:0000256" key="6">
    <source>
        <dbReference type="ARBA" id="ARBA00023236"/>
    </source>
</evidence>
<dbReference type="InterPro" id="IPR001162">
    <property type="entry name" value="UvrC_RNase_H_dom"/>
</dbReference>
<dbReference type="PANTHER" id="PTHR30562:SF1">
    <property type="entry name" value="UVRABC SYSTEM PROTEIN C"/>
    <property type="match status" value="1"/>
</dbReference>
<evidence type="ECO:0000313" key="12">
    <source>
        <dbReference type="Proteomes" id="UP000009231"/>
    </source>
</evidence>
<dbReference type="InterPro" id="IPR004791">
    <property type="entry name" value="UvrC"/>
</dbReference>
<dbReference type="NCBIfam" id="NF001824">
    <property type="entry name" value="PRK00558.1-5"/>
    <property type="match status" value="1"/>
</dbReference>
<keyword evidence="5 7" id="KW-0234">DNA repair</keyword>